<keyword evidence="3" id="KW-1185">Reference proteome</keyword>
<keyword evidence="1" id="KW-0732">Signal</keyword>
<name>A0A1Q9DR19_SYMMI</name>
<gene>
    <name evidence="2" type="ORF">AK812_SmicGene20050</name>
</gene>
<feature type="chain" id="PRO_5012841883" evidence="1">
    <location>
        <begin position="17"/>
        <end position="294"/>
    </location>
</feature>
<proteinExistence type="predicted"/>
<dbReference type="OrthoDB" id="1517790at2759"/>
<dbReference type="InterPro" id="IPR018714">
    <property type="entry name" value="DUF2237"/>
</dbReference>
<protein>
    <submittedName>
        <fullName evidence="2">Uncharacterized protein</fullName>
    </submittedName>
</protein>
<evidence type="ECO:0000256" key="1">
    <source>
        <dbReference type="SAM" id="SignalP"/>
    </source>
</evidence>
<feature type="signal peptide" evidence="1">
    <location>
        <begin position="1"/>
        <end position="16"/>
    </location>
</feature>
<accession>A0A1Q9DR19</accession>
<dbReference type="PANTHER" id="PTHR37466:SF1">
    <property type="entry name" value="SLR1628 PROTEIN"/>
    <property type="match status" value="1"/>
</dbReference>
<comment type="caution">
    <text evidence="2">The sequence shown here is derived from an EMBL/GenBank/DDBJ whole genome shotgun (WGS) entry which is preliminary data.</text>
</comment>
<sequence>MCNRIGCLVSARILLAFDVNFPSVLHWVHVASYKLHSKCSELAAALSSHAWNGGQAVGVICSASLHISAMDPSRRSSACRVCFCTFLVVLFGRLFHSLSLCWVGTTRLAAQLPLGGLLHIRSSQSSISKDTQTAHKETVALAAKRSSTASIVGSQDLNLYGQELKPCSQEGDTTTGWTRTGFCAWEPSDSGYHQVCVTMSQQFLQSSTKYDANDLSTVVTDGGHWCICAWAWAAAVSRDPERFENLKLDCARTNAYLRDVYQSYSASGQGLTSPSGVQYEAQAALEAVDRLCKA</sequence>
<evidence type="ECO:0000313" key="3">
    <source>
        <dbReference type="Proteomes" id="UP000186817"/>
    </source>
</evidence>
<dbReference type="Pfam" id="PF09996">
    <property type="entry name" value="DUF2237"/>
    <property type="match status" value="1"/>
</dbReference>
<reference evidence="2 3" key="1">
    <citation type="submission" date="2016-02" db="EMBL/GenBank/DDBJ databases">
        <title>Genome analysis of coral dinoflagellate symbionts highlights evolutionary adaptations to a symbiotic lifestyle.</title>
        <authorList>
            <person name="Aranda M."/>
            <person name="Li Y."/>
            <person name="Liew Y.J."/>
            <person name="Baumgarten S."/>
            <person name="Simakov O."/>
            <person name="Wilson M."/>
            <person name="Piel J."/>
            <person name="Ashoor H."/>
            <person name="Bougouffa S."/>
            <person name="Bajic V.B."/>
            <person name="Ryu T."/>
            <person name="Ravasi T."/>
            <person name="Bayer T."/>
            <person name="Micklem G."/>
            <person name="Kim H."/>
            <person name="Bhak J."/>
            <person name="Lajeunesse T.C."/>
            <person name="Voolstra C.R."/>
        </authorList>
    </citation>
    <scope>NUCLEOTIDE SEQUENCE [LARGE SCALE GENOMIC DNA]</scope>
    <source>
        <strain evidence="2 3">CCMP2467</strain>
    </source>
</reference>
<dbReference type="Proteomes" id="UP000186817">
    <property type="component" value="Unassembled WGS sequence"/>
</dbReference>
<dbReference type="AlphaFoldDB" id="A0A1Q9DR19"/>
<dbReference type="EMBL" id="LSRX01000427">
    <property type="protein sequence ID" value="OLP97611.1"/>
    <property type="molecule type" value="Genomic_DNA"/>
</dbReference>
<dbReference type="PANTHER" id="PTHR37466">
    <property type="entry name" value="SLR1628 PROTEIN"/>
    <property type="match status" value="1"/>
</dbReference>
<evidence type="ECO:0000313" key="2">
    <source>
        <dbReference type="EMBL" id="OLP97611.1"/>
    </source>
</evidence>
<dbReference type="Gene3D" id="3.30.56.110">
    <property type="entry name" value="Protein of unknown function DUF2237"/>
    <property type="match status" value="1"/>
</dbReference>
<organism evidence="2 3">
    <name type="scientific">Symbiodinium microadriaticum</name>
    <name type="common">Dinoflagellate</name>
    <name type="synonym">Zooxanthella microadriatica</name>
    <dbReference type="NCBI Taxonomy" id="2951"/>
    <lineage>
        <taxon>Eukaryota</taxon>
        <taxon>Sar</taxon>
        <taxon>Alveolata</taxon>
        <taxon>Dinophyceae</taxon>
        <taxon>Suessiales</taxon>
        <taxon>Symbiodiniaceae</taxon>
        <taxon>Symbiodinium</taxon>
    </lineage>
</organism>